<sequence>MRFAREKVLMDQTSLYLKVRNN</sequence>
<comment type="caution">
    <text evidence="1">The sequence shown here is derived from an EMBL/GenBank/DDBJ whole genome shotgun (WGS) entry which is preliminary data.</text>
</comment>
<evidence type="ECO:0000313" key="1">
    <source>
        <dbReference type="EMBL" id="KAJ6993993.1"/>
    </source>
</evidence>
<evidence type="ECO:0000313" key="2">
    <source>
        <dbReference type="Proteomes" id="UP001164929"/>
    </source>
</evidence>
<dbReference type="AlphaFoldDB" id="A0AAD6VZX8"/>
<dbReference type="EMBL" id="JAQIZT010000006">
    <property type="protein sequence ID" value="KAJ6993993.1"/>
    <property type="molecule type" value="Genomic_DNA"/>
</dbReference>
<accession>A0AAD6VZX8</accession>
<organism evidence="1 2">
    <name type="scientific">Populus alba x Populus x berolinensis</name>
    <dbReference type="NCBI Taxonomy" id="444605"/>
    <lineage>
        <taxon>Eukaryota</taxon>
        <taxon>Viridiplantae</taxon>
        <taxon>Streptophyta</taxon>
        <taxon>Embryophyta</taxon>
        <taxon>Tracheophyta</taxon>
        <taxon>Spermatophyta</taxon>
        <taxon>Magnoliopsida</taxon>
        <taxon>eudicotyledons</taxon>
        <taxon>Gunneridae</taxon>
        <taxon>Pentapetalae</taxon>
        <taxon>rosids</taxon>
        <taxon>fabids</taxon>
        <taxon>Malpighiales</taxon>
        <taxon>Salicaceae</taxon>
        <taxon>Saliceae</taxon>
        <taxon>Populus</taxon>
    </lineage>
</organism>
<gene>
    <name evidence="1" type="ORF">NC653_016966</name>
</gene>
<dbReference type="Proteomes" id="UP001164929">
    <property type="component" value="Chromosome 6"/>
</dbReference>
<proteinExistence type="predicted"/>
<reference evidence="1" key="1">
    <citation type="journal article" date="2023" name="Mol. Ecol. Resour.">
        <title>Chromosome-level genome assembly of a triploid poplar Populus alba 'Berolinensis'.</title>
        <authorList>
            <person name="Chen S."/>
            <person name="Yu Y."/>
            <person name="Wang X."/>
            <person name="Wang S."/>
            <person name="Zhang T."/>
            <person name="Zhou Y."/>
            <person name="He R."/>
            <person name="Meng N."/>
            <person name="Wang Y."/>
            <person name="Liu W."/>
            <person name="Liu Z."/>
            <person name="Liu J."/>
            <person name="Guo Q."/>
            <person name="Huang H."/>
            <person name="Sederoff R.R."/>
            <person name="Wang G."/>
            <person name="Qu G."/>
            <person name="Chen S."/>
        </authorList>
    </citation>
    <scope>NUCLEOTIDE SEQUENCE</scope>
    <source>
        <strain evidence="1">SC-2020</strain>
    </source>
</reference>
<name>A0AAD6VZX8_9ROSI</name>
<protein>
    <submittedName>
        <fullName evidence="1">Uncharacterized protein</fullName>
    </submittedName>
</protein>
<keyword evidence="2" id="KW-1185">Reference proteome</keyword>